<gene>
    <name evidence="2" type="ORF">SAMN05192558_101342</name>
</gene>
<feature type="compositionally biased region" description="Polar residues" evidence="1">
    <location>
        <begin position="327"/>
        <end position="342"/>
    </location>
</feature>
<dbReference type="AlphaFoldDB" id="A0A1H0FFC6"/>
<feature type="compositionally biased region" description="Basic and acidic residues" evidence="1">
    <location>
        <begin position="343"/>
        <end position="352"/>
    </location>
</feature>
<evidence type="ECO:0000256" key="1">
    <source>
        <dbReference type="SAM" id="MobiDB-lite"/>
    </source>
</evidence>
<sequence>MQPGLDGNALCGFSRCRNPLPPPGPRGGRPYEFCPDRVWAGNATCKQLAAAESSLRAALGVDPGTLALGGFATDVREHVSRVLAPADALKGVLEQVVARLDTEVKSALAAVEASDKAAAEDRGLRDRAERQAAESEQAAAEARASAEEHAAARQAAEHARDEAAAKARAAELKQARAESRRDAEHERAEQAEHRARDAAQREHTALQAAAAAGQELASVRAELAGLEQRLVDDRAAATKALARAEAALESARADTAGVRAELARVEERHRTELDRHATRAETRLSTLTREHQDAVADLHQKLGAALQRATLAETAATELREAAAQPPGNTAGSDRSPHTPSHVTDRADKETVSADPSIGSPSRSGSDQSPTPPT</sequence>
<feature type="region of interest" description="Disordered" evidence="1">
    <location>
        <begin position="113"/>
        <end position="209"/>
    </location>
</feature>
<name>A0A1H0FFC6_9PSEU</name>
<evidence type="ECO:0000313" key="2">
    <source>
        <dbReference type="EMBL" id="SDN93109.1"/>
    </source>
</evidence>
<keyword evidence="3" id="KW-1185">Reference proteome</keyword>
<organism evidence="2 3">
    <name type="scientific">Actinokineospora alba</name>
    <dbReference type="NCBI Taxonomy" id="504798"/>
    <lineage>
        <taxon>Bacteria</taxon>
        <taxon>Bacillati</taxon>
        <taxon>Actinomycetota</taxon>
        <taxon>Actinomycetes</taxon>
        <taxon>Pseudonocardiales</taxon>
        <taxon>Pseudonocardiaceae</taxon>
        <taxon>Actinokineospora</taxon>
    </lineage>
</organism>
<feature type="compositionally biased region" description="Polar residues" evidence="1">
    <location>
        <begin position="359"/>
        <end position="374"/>
    </location>
</feature>
<feature type="compositionally biased region" description="Basic and acidic residues" evidence="1">
    <location>
        <begin position="113"/>
        <end position="133"/>
    </location>
</feature>
<reference evidence="3" key="1">
    <citation type="submission" date="2016-10" db="EMBL/GenBank/DDBJ databases">
        <authorList>
            <person name="Varghese N."/>
            <person name="Submissions S."/>
        </authorList>
    </citation>
    <scope>NUCLEOTIDE SEQUENCE [LARGE SCALE GENOMIC DNA]</scope>
    <source>
        <strain evidence="3">IBRC-M 10655</strain>
    </source>
</reference>
<feature type="region of interest" description="Disordered" evidence="1">
    <location>
        <begin position="316"/>
        <end position="374"/>
    </location>
</feature>
<dbReference type="Proteomes" id="UP000199651">
    <property type="component" value="Unassembled WGS sequence"/>
</dbReference>
<accession>A0A1H0FFC6</accession>
<evidence type="ECO:0000313" key="3">
    <source>
        <dbReference type="Proteomes" id="UP000199651"/>
    </source>
</evidence>
<feature type="compositionally biased region" description="Basic and acidic residues" evidence="1">
    <location>
        <begin position="144"/>
        <end position="204"/>
    </location>
</feature>
<feature type="compositionally biased region" description="Low complexity" evidence="1">
    <location>
        <begin position="316"/>
        <end position="325"/>
    </location>
</feature>
<protein>
    <submittedName>
        <fullName evidence="2">Uncharacterized protein</fullName>
    </submittedName>
</protein>
<dbReference type="EMBL" id="FNJB01000001">
    <property type="protein sequence ID" value="SDN93109.1"/>
    <property type="molecule type" value="Genomic_DNA"/>
</dbReference>
<feature type="compositionally biased region" description="Low complexity" evidence="1">
    <location>
        <begin position="134"/>
        <end position="143"/>
    </location>
</feature>
<proteinExistence type="predicted"/>